<organism evidence="1 2">
    <name type="scientific">Ambispora gerdemannii</name>
    <dbReference type="NCBI Taxonomy" id="144530"/>
    <lineage>
        <taxon>Eukaryota</taxon>
        <taxon>Fungi</taxon>
        <taxon>Fungi incertae sedis</taxon>
        <taxon>Mucoromycota</taxon>
        <taxon>Glomeromycotina</taxon>
        <taxon>Glomeromycetes</taxon>
        <taxon>Archaeosporales</taxon>
        <taxon>Ambisporaceae</taxon>
        <taxon>Ambispora</taxon>
    </lineage>
</organism>
<reference evidence="1" key="1">
    <citation type="submission" date="2021-06" db="EMBL/GenBank/DDBJ databases">
        <authorList>
            <person name="Kallberg Y."/>
            <person name="Tangrot J."/>
            <person name="Rosling A."/>
        </authorList>
    </citation>
    <scope>NUCLEOTIDE SEQUENCE</scope>
    <source>
        <strain evidence="1">MT106</strain>
    </source>
</reference>
<dbReference type="AlphaFoldDB" id="A0A9N8Z5L8"/>
<proteinExistence type="predicted"/>
<accession>A0A9N8Z5L8</accession>
<gene>
    <name evidence="1" type="ORF">AGERDE_LOCUS2935</name>
</gene>
<dbReference type="Proteomes" id="UP000789831">
    <property type="component" value="Unassembled WGS sequence"/>
</dbReference>
<evidence type="ECO:0000313" key="2">
    <source>
        <dbReference type="Proteomes" id="UP000789831"/>
    </source>
</evidence>
<keyword evidence="2" id="KW-1185">Reference proteome</keyword>
<name>A0A9N8Z5L8_9GLOM</name>
<dbReference type="EMBL" id="CAJVPL010000261">
    <property type="protein sequence ID" value="CAG8475038.1"/>
    <property type="molecule type" value="Genomic_DNA"/>
</dbReference>
<evidence type="ECO:0000313" key="1">
    <source>
        <dbReference type="EMBL" id="CAG8475038.1"/>
    </source>
</evidence>
<feature type="non-terminal residue" evidence="1">
    <location>
        <position position="65"/>
    </location>
</feature>
<protein>
    <submittedName>
        <fullName evidence="1">4127_t:CDS:1</fullName>
    </submittedName>
</protein>
<sequence>MAFKNFHATVIQRADRNYKKRPESLATQVWNVTRQEHVLHFDEWITTLNKGNIYQTYNAEYNVAK</sequence>
<dbReference type="OrthoDB" id="10504028at2759"/>
<comment type="caution">
    <text evidence="1">The sequence shown here is derived from an EMBL/GenBank/DDBJ whole genome shotgun (WGS) entry which is preliminary data.</text>
</comment>